<accession>A0A075IGQ9</accession>
<name>A0A075IGQ9_9EURY</name>
<keyword evidence="1" id="KW-0472">Membrane</keyword>
<keyword evidence="1" id="KW-1133">Transmembrane helix</keyword>
<evidence type="ECO:0000256" key="1">
    <source>
        <dbReference type="SAM" id="Phobius"/>
    </source>
</evidence>
<feature type="transmembrane region" description="Helical" evidence="1">
    <location>
        <begin position="44"/>
        <end position="66"/>
    </location>
</feature>
<sequence length="276" mass="30928">MNSGEIGFILFIVLFIGFVILKLIRWRGLGLTFSFLAFHRAPRIWVIVGSTIFLISTMMAPGKLYFLCALTCVLPPLLALHTARSFEKTLPEHSHKRYKLVYDAAKPHPGDPSGQAKGGWDSGPEAMELQAMARSAWIKKHSDSLDMDEALAISQFLDAQAQKFEGGSRSFSALIDGTKEKEFKARSTTELLEILSSFGGDSELIYLEDTKEKGRQLEISFLGDKGGDDHVSVRELLGEELIREEIVNVERNPGEIIDFVEETLRNCGTDDEDWWN</sequence>
<dbReference type="AlphaFoldDB" id="A0A075IGQ9"/>
<dbReference type="EMBL" id="KF901291">
    <property type="protein sequence ID" value="AIF25463.1"/>
    <property type="molecule type" value="Genomic_DNA"/>
</dbReference>
<feature type="transmembrane region" description="Helical" evidence="1">
    <location>
        <begin position="6"/>
        <end position="24"/>
    </location>
</feature>
<evidence type="ECO:0000313" key="2">
    <source>
        <dbReference type="EMBL" id="AIF25463.1"/>
    </source>
</evidence>
<protein>
    <submittedName>
        <fullName evidence="2">Uncharacterized protein</fullName>
    </submittedName>
</protein>
<keyword evidence="1" id="KW-0812">Transmembrane</keyword>
<proteinExistence type="predicted"/>
<organism evidence="2">
    <name type="scientific">uncultured marine group II/III euryarchaeote SAT1000_51_D10</name>
    <dbReference type="NCBI Taxonomy" id="1456587"/>
    <lineage>
        <taxon>Archaea</taxon>
        <taxon>Methanobacteriati</taxon>
        <taxon>Methanobacteriota</taxon>
        <taxon>environmental samples</taxon>
    </lineage>
</organism>
<reference evidence="2" key="1">
    <citation type="journal article" date="2014" name="Genome Biol. Evol.">
        <title>Pangenome evidence for extensive interdomain horizontal transfer affecting lineage core and shell genes in uncultured planktonic thaumarchaeota and euryarchaeota.</title>
        <authorList>
            <person name="Deschamps P."/>
            <person name="Zivanovic Y."/>
            <person name="Moreira D."/>
            <person name="Rodriguez-Valera F."/>
            <person name="Lopez-Garcia P."/>
        </authorList>
    </citation>
    <scope>NUCLEOTIDE SEQUENCE</scope>
</reference>